<keyword evidence="2" id="KW-1133">Transmembrane helix</keyword>
<feature type="transmembrane region" description="Helical" evidence="2">
    <location>
        <begin position="49"/>
        <end position="68"/>
    </location>
</feature>
<dbReference type="OrthoDB" id="10628834at2759"/>
<accession>A0A8B7NY31</accession>
<reference evidence="4" key="1">
    <citation type="submission" date="2025-08" db="UniProtKB">
        <authorList>
            <consortium name="RefSeq"/>
        </authorList>
    </citation>
    <scope>IDENTIFICATION</scope>
</reference>
<dbReference type="GeneID" id="108675171"/>
<evidence type="ECO:0000256" key="1">
    <source>
        <dbReference type="SAM" id="MobiDB-lite"/>
    </source>
</evidence>
<evidence type="ECO:0000256" key="2">
    <source>
        <dbReference type="SAM" id="Phobius"/>
    </source>
</evidence>
<dbReference type="Proteomes" id="UP000694843">
    <property type="component" value="Unplaced"/>
</dbReference>
<gene>
    <name evidence="4" type="primary">LOC108675171</name>
</gene>
<dbReference type="AlphaFoldDB" id="A0A8B7NY31"/>
<evidence type="ECO:0000313" key="3">
    <source>
        <dbReference type="Proteomes" id="UP000694843"/>
    </source>
</evidence>
<organism evidence="3 4">
    <name type="scientific">Hyalella azteca</name>
    <name type="common">Amphipod</name>
    <dbReference type="NCBI Taxonomy" id="294128"/>
    <lineage>
        <taxon>Eukaryota</taxon>
        <taxon>Metazoa</taxon>
        <taxon>Ecdysozoa</taxon>
        <taxon>Arthropoda</taxon>
        <taxon>Crustacea</taxon>
        <taxon>Multicrustacea</taxon>
        <taxon>Malacostraca</taxon>
        <taxon>Eumalacostraca</taxon>
        <taxon>Peracarida</taxon>
        <taxon>Amphipoda</taxon>
        <taxon>Senticaudata</taxon>
        <taxon>Talitrida</taxon>
        <taxon>Talitroidea</taxon>
        <taxon>Hyalellidae</taxon>
        <taxon>Hyalella</taxon>
    </lineage>
</organism>
<feature type="region of interest" description="Disordered" evidence="1">
    <location>
        <begin position="96"/>
        <end position="179"/>
    </location>
</feature>
<sequence length="206" mass="23404">MNSSFPSLDKEKFVELWCACNGNANGTHRYDHIQRLATELQRDGRLPTLVFVSVVLVLYVSSVSVLVYRSQNGCRFLLTVLTCACVSQSELAVSSSRRRRQASSDVMQKSGKITSSRRADASLVDDESQHQAKHQHRSQHHKQHKMTSLQQHQQGEQLQQLKQRSWQQHECRSPGGSPEVQELVQVERHGVILHDVEQANNEVNLL</sequence>
<dbReference type="KEGG" id="hazt:108675171"/>
<evidence type="ECO:0000313" key="4">
    <source>
        <dbReference type="RefSeq" id="XP_018018652.2"/>
    </source>
</evidence>
<feature type="compositionally biased region" description="Polar residues" evidence="1">
    <location>
        <begin position="105"/>
        <end position="116"/>
    </location>
</feature>
<keyword evidence="2" id="KW-0812">Transmembrane</keyword>
<keyword evidence="3" id="KW-1185">Reference proteome</keyword>
<name>A0A8B7NY31_HYAAZ</name>
<proteinExistence type="predicted"/>
<feature type="compositionally biased region" description="Basic residues" evidence="1">
    <location>
        <begin position="131"/>
        <end position="145"/>
    </location>
</feature>
<dbReference type="RefSeq" id="XP_018018652.2">
    <property type="nucleotide sequence ID" value="XM_018163163.2"/>
</dbReference>
<protein>
    <submittedName>
        <fullName evidence="4">Mediator of RNA polymerase II transcription subunit 25</fullName>
    </submittedName>
</protein>
<keyword evidence="2" id="KW-0472">Membrane</keyword>
<feature type="compositionally biased region" description="Low complexity" evidence="1">
    <location>
        <begin position="149"/>
        <end position="166"/>
    </location>
</feature>